<organism evidence="1 2">
    <name type="scientific">Cirrhinus molitorella</name>
    <name type="common">mud carp</name>
    <dbReference type="NCBI Taxonomy" id="172907"/>
    <lineage>
        <taxon>Eukaryota</taxon>
        <taxon>Metazoa</taxon>
        <taxon>Chordata</taxon>
        <taxon>Craniata</taxon>
        <taxon>Vertebrata</taxon>
        <taxon>Euteleostomi</taxon>
        <taxon>Actinopterygii</taxon>
        <taxon>Neopterygii</taxon>
        <taxon>Teleostei</taxon>
        <taxon>Ostariophysi</taxon>
        <taxon>Cypriniformes</taxon>
        <taxon>Cyprinidae</taxon>
        <taxon>Labeoninae</taxon>
        <taxon>Labeonini</taxon>
        <taxon>Cirrhinus</taxon>
    </lineage>
</organism>
<protein>
    <submittedName>
        <fullName evidence="1">Uncharacterized protein</fullName>
    </submittedName>
</protein>
<dbReference type="AlphaFoldDB" id="A0AA88P4Y3"/>
<proteinExistence type="predicted"/>
<keyword evidence="2" id="KW-1185">Reference proteome</keyword>
<dbReference type="EMBL" id="JAUYZG010000020">
    <property type="protein sequence ID" value="KAK2876173.1"/>
    <property type="molecule type" value="Genomic_DNA"/>
</dbReference>
<comment type="caution">
    <text evidence="1">The sequence shown here is derived from an EMBL/GenBank/DDBJ whole genome shotgun (WGS) entry which is preliminary data.</text>
</comment>
<dbReference type="Proteomes" id="UP001187343">
    <property type="component" value="Unassembled WGS sequence"/>
</dbReference>
<sequence length="68" mass="7912">MRELWSTSIPLSRTPNAVPLGRLRIRIWQVPVREEFVKIEYMVERGEAKYLGSTWGVKVTPGLCLIRK</sequence>
<accession>A0AA88P4Y3</accession>
<evidence type="ECO:0000313" key="1">
    <source>
        <dbReference type="EMBL" id="KAK2876173.1"/>
    </source>
</evidence>
<gene>
    <name evidence="1" type="ORF">Q8A67_020269</name>
</gene>
<reference evidence="1" key="1">
    <citation type="submission" date="2023-08" db="EMBL/GenBank/DDBJ databases">
        <title>Chromosome-level Genome Assembly of mud carp (Cirrhinus molitorella).</title>
        <authorList>
            <person name="Liu H."/>
        </authorList>
    </citation>
    <scope>NUCLEOTIDE SEQUENCE</scope>
    <source>
        <strain evidence="1">Prfri</strain>
        <tissue evidence="1">Muscle</tissue>
    </source>
</reference>
<name>A0AA88P4Y3_9TELE</name>
<evidence type="ECO:0000313" key="2">
    <source>
        <dbReference type="Proteomes" id="UP001187343"/>
    </source>
</evidence>